<gene>
    <name evidence="2" type="ORF">OXD698_LOCUS46458</name>
</gene>
<sequence>RETLLLIDRYKILDLLPCSTAELKLLDYNNDNLSTNSSASLNSQAILEPTASDRRALLPRPDIKHLMPFQPTKDPLPGSHPTPGGVFPLPETALFLVKAFPPAQNFEGPFVIIDKLMRYVARAIIPDSFEPVRITIQGGIIPNLGTMNNKNSRKADSDDEEEQSRLNKTGRTAMNIYQQRQQKRIKLDSNGSNADLSIPPVLD</sequence>
<organism evidence="2 3">
    <name type="scientific">Adineta steineri</name>
    <dbReference type="NCBI Taxonomy" id="433720"/>
    <lineage>
        <taxon>Eukaryota</taxon>
        <taxon>Metazoa</taxon>
        <taxon>Spiralia</taxon>
        <taxon>Gnathifera</taxon>
        <taxon>Rotifera</taxon>
        <taxon>Eurotatoria</taxon>
        <taxon>Bdelloidea</taxon>
        <taxon>Adinetida</taxon>
        <taxon>Adinetidae</taxon>
        <taxon>Adineta</taxon>
    </lineage>
</organism>
<feature type="region of interest" description="Disordered" evidence="1">
    <location>
        <begin position="145"/>
        <end position="203"/>
    </location>
</feature>
<feature type="compositionally biased region" description="Polar residues" evidence="1">
    <location>
        <begin position="166"/>
        <end position="180"/>
    </location>
</feature>
<protein>
    <submittedName>
        <fullName evidence="2">Uncharacterized protein</fullName>
    </submittedName>
</protein>
<evidence type="ECO:0000313" key="2">
    <source>
        <dbReference type="EMBL" id="CAF4307800.1"/>
    </source>
</evidence>
<dbReference type="PANTHER" id="PTHR19980">
    <property type="entry name" value="RNA CLEAVAGE STIMULATION FACTOR"/>
    <property type="match status" value="1"/>
</dbReference>
<accession>A0A820IET6</accession>
<dbReference type="EMBL" id="CAJOAZ010016730">
    <property type="protein sequence ID" value="CAF4307800.1"/>
    <property type="molecule type" value="Genomic_DNA"/>
</dbReference>
<dbReference type="GO" id="GO:0005634">
    <property type="term" value="C:nucleus"/>
    <property type="evidence" value="ECO:0007669"/>
    <property type="project" value="TreeGrafter"/>
</dbReference>
<dbReference type="AlphaFoldDB" id="A0A820IET6"/>
<evidence type="ECO:0000256" key="1">
    <source>
        <dbReference type="SAM" id="MobiDB-lite"/>
    </source>
</evidence>
<dbReference type="GO" id="GO:0003729">
    <property type="term" value="F:mRNA binding"/>
    <property type="evidence" value="ECO:0007669"/>
    <property type="project" value="TreeGrafter"/>
</dbReference>
<name>A0A820IET6_9BILA</name>
<proteinExistence type="predicted"/>
<feature type="non-terminal residue" evidence="2">
    <location>
        <position position="1"/>
    </location>
</feature>
<dbReference type="GO" id="GO:0031124">
    <property type="term" value="P:mRNA 3'-end processing"/>
    <property type="evidence" value="ECO:0007669"/>
    <property type="project" value="InterPro"/>
</dbReference>
<dbReference type="InterPro" id="IPR045243">
    <property type="entry name" value="Rna14-like"/>
</dbReference>
<dbReference type="Proteomes" id="UP000663844">
    <property type="component" value="Unassembled WGS sequence"/>
</dbReference>
<dbReference type="PANTHER" id="PTHR19980:SF0">
    <property type="entry name" value="CLEAVAGE STIMULATION FACTOR SUBUNIT 3"/>
    <property type="match status" value="1"/>
</dbReference>
<reference evidence="2" key="1">
    <citation type="submission" date="2021-02" db="EMBL/GenBank/DDBJ databases">
        <authorList>
            <person name="Nowell W R."/>
        </authorList>
    </citation>
    <scope>NUCLEOTIDE SEQUENCE</scope>
</reference>
<evidence type="ECO:0000313" key="3">
    <source>
        <dbReference type="Proteomes" id="UP000663844"/>
    </source>
</evidence>
<comment type="caution">
    <text evidence="2">The sequence shown here is derived from an EMBL/GenBank/DDBJ whole genome shotgun (WGS) entry which is preliminary data.</text>
</comment>